<organism evidence="10 11">
    <name type="scientific">Streptomyces actuosus</name>
    <dbReference type="NCBI Taxonomy" id="1885"/>
    <lineage>
        <taxon>Bacteria</taxon>
        <taxon>Bacillati</taxon>
        <taxon>Actinomycetota</taxon>
        <taxon>Actinomycetes</taxon>
        <taxon>Kitasatosporales</taxon>
        <taxon>Streptomycetaceae</taxon>
        <taxon>Streptomyces</taxon>
    </lineage>
</organism>
<reference evidence="10 11" key="1">
    <citation type="submission" date="2021-02" db="EMBL/GenBank/DDBJ databases">
        <title>Whole genome sequencing of Streptomyces actuosus VRA1.</title>
        <authorList>
            <person name="Sen G."/>
            <person name="Sen A."/>
        </authorList>
    </citation>
    <scope>NUCLEOTIDE SEQUENCE [LARGE SCALE GENOMIC DNA]</scope>
    <source>
        <strain evidence="10 11">VRA1</strain>
    </source>
</reference>
<sequence length="553" mass="57805">MRPGQFELPGYDVQEVLGQGGFATVYRARQLMVDREVALKVDSRRLTTHRDRQRFMREVTSAGRLSGHPHVVAVYDAGVLDDNRPYIVLELCPGGSLGERLHRDGPLPVKEARDIGVAIADAVAAAHAAGVLHRDIKPGNIMVNQYGAVALTDFGLAAVPRPDQELSVTREALTPAYAPPEAFRMAEPSPAGDVYSLAATVYALLLGRPPHFPADGGQLGLAELIVRHTWPYPALPAVPAALNEVLGQALSADPVHRLSHAEALRDGLAAVDLDTVDLGRFGPAPGTTTAGGHVHREYRDISAAPHTSPQDTAPWPETMPNPLPAGTAPGHPGEAPGTGETTTGADDRESKRWRPRLLAVLAAVAVSVTVSVTVVVSRTGQSSGGADSSSNAAPSTAGTGQGSSSPSSPGFGVSTTTENCPAAAVEGVGGRCVTTPECWSGILDVSGIVTVSRADCHVKHVWETFAVASLPADGMTNNARDLIKHPDVRALCSQQVMAETRSPHGADIADEWQITVVPPSASQWDAGLRVFRCVAAAGTEDGQMTGSHFGAPA</sequence>
<keyword evidence="2 10" id="KW-0723">Serine/threonine-protein kinase</keyword>
<feature type="region of interest" description="Disordered" evidence="8">
    <location>
        <begin position="379"/>
        <end position="416"/>
    </location>
</feature>
<dbReference type="PROSITE" id="PS00108">
    <property type="entry name" value="PROTEIN_KINASE_ST"/>
    <property type="match status" value="1"/>
</dbReference>
<dbReference type="InterPro" id="IPR008271">
    <property type="entry name" value="Ser/Thr_kinase_AS"/>
</dbReference>
<evidence type="ECO:0000256" key="1">
    <source>
        <dbReference type="ARBA" id="ARBA00012513"/>
    </source>
</evidence>
<dbReference type="PROSITE" id="PS00107">
    <property type="entry name" value="PROTEIN_KINASE_ATP"/>
    <property type="match status" value="1"/>
</dbReference>
<evidence type="ECO:0000256" key="7">
    <source>
        <dbReference type="PROSITE-ProRule" id="PRU10141"/>
    </source>
</evidence>
<dbReference type="EMBL" id="JAFFZS010000022">
    <property type="protein sequence ID" value="MBN0047155.1"/>
    <property type="molecule type" value="Genomic_DNA"/>
</dbReference>
<dbReference type="SMART" id="SM00220">
    <property type="entry name" value="S_TKc"/>
    <property type="match status" value="1"/>
</dbReference>
<accession>A0ABS2VVJ3</accession>
<evidence type="ECO:0000256" key="4">
    <source>
        <dbReference type="ARBA" id="ARBA00022741"/>
    </source>
</evidence>
<keyword evidence="11" id="KW-1185">Reference proteome</keyword>
<dbReference type="Proteomes" id="UP000788262">
    <property type="component" value="Unassembled WGS sequence"/>
</dbReference>
<comment type="caution">
    <text evidence="10">The sequence shown here is derived from an EMBL/GenBank/DDBJ whole genome shotgun (WGS) entry which is preliminary data.</text>
</comment>
<feature type="binding site" evidence="7">
    <location>
        <position position="40"/>
    </location>
    <ligand>
        <name>ATP</name>
        <dbReference type="ChEBI" id="CHEBI:30616"/>
    </ligand>
</feature>
<name>A0ABS2VVJ3_STRAS</name>
<keyword evidence="6 7" id="KW-0067">ATP-binding</keyword>
<proteinExistence type="predicted"/>
<keyword evidence="4 7" id="KW-0547">Nucleotide-binding</keyword>
<evidence type="ECO:0000313" key="11">
    <source>
        <dbReference type="Proteomes" id="UP000788262"/>
    </source>
</evidence>
<dbReference type="PROSITE" id="PS50011">
    <property type="entry name" value="PROTEIN_KINASE_DOM"/>
    <property type="match status" value="1"/>
</dbReference>
<dbReference type="PANTHER" id="PTHR43289:SF6">
    <property type="entry name" value="SERINE_THREONINE-PROTEIN KINASE NEKL-3"/>
    <property type="match status" value="1"/>
</dbReference>
<evidence type="ECO:0000313" key="10">
    <source>
        <dbReference type="EMBL" id="MBN0047155.1"/>
    </source>
</evidence>
<evidence type="ECO:0000256" key="8">
    <source>
        <dbReference type="SAM" id="MobiDB-lite"/>
    </source>
</evidence>
<gene>
    <name evidence="10" type="ORF">JS756_24215</name>
</gene>
<evidence type="ECO:0000256" key="5">
    <source>
        <dbReference type="ARBA" id="ARBA00022777"/>
    </source>
</evidence>
<evidence type="ECO:0000259" key="9">
    <source>
        <dbReference type="PROSITE" id="PS50011"/>
    </source>
</evidence>
<feature type="compositionally biased region" description="Low complexity" evidence="8">
    <location>
        <begin position="324"/>
        <end position="344"/>
    </location>
</feature>
<dbReference type="InterPro" id="IPR000719">
    <property type="entry name" value="Prot_kinase_dom"/>
</dbReference>
<keyword evidence="5 10" id="KW-0418">Kinase</keyword>
<dbReference type="GO" id="GO:0004674">
    <property type="term" value="F:protein serine/threonine kinase activity"/>
    <property type="evidence" value="ECO:0007669"/>
    <property type="project" value="UniProtKB-KW"/>
</dbReference>
<dbReference type="SUPFAM" id="SSF56112">
    <property type="entry name" value="Protein kinase-like (PK-like)"/>
    <property type="match status" value="1"/>
</dbReference>
<feature type="domain" description="Protein kinase" evidence="9">
    <location>
        <begin position="11"/>
        <end position="269"/>
    </location>
</feature>
<feature type="region of interest" description="Disordered" evidence="8">
    <location>
        <begin position="304"/>
        <end position="350"/>
    </location>
</feature>
<dbReference type="Pfam" id="PF00069">
    <property type="entry name" value="Pkinase"/>
    <property type="match status" value="1"/>
</dbReference>
<dbReference type="RefSeq" id="WP_205385293.1">
    <property type="nucleotide sequence ID" value="NZ_JAFFZS010000022.1"/>
</dbReference>
<dbReference type="PANTHER" id="PTHR43289">
    <property type="entry name" value="MITOGEN-ACTIVATED PROTEIN KINASE KINASE KINASE 20-RELATED"/>
    <property type="match status" value="1"/>
</dbReference>
<evidence type="ECO:0000256" key="6">
    <source>
        <dbReference type="ARBA" id="ARBA00022840"/>
    </source>
</evidence>
<dbReference type="EC" id="2.7.11.1" evidence="1"/>
<keyword evidence="3" id="KW-0808">Transferase</keyword>
<evidence type="ECO:0000256" key="3">
    <source>
        <dbReference type="ARBA" id="ARBA00022679"/>
    </source>
</evidence>
<dbReference type="InterPro" id="IPR011009">
    <property type="entry name" value="Kinase-like_dom_sf"/>
</dbReference>
<evidence type="ECO:0000256" key="2">
    <source>
        <dbReference type="ARBA" id="ARBA00022527"/>
    </source>
</evidence>
<dbReference type="InterPro" id="IPR017441">
    <property type="entry name" value="Protein_kinase_ATP_BS"/>
</dbReference>
<protein>
    <recommendedName>
        <fullName evidence="1">non-specific serine/threonine protein kinase</fullName>
        <ecNumber evidence="1">2.7.11.1</ecNumber>
    </recommendedName>
</protein>
<dbReference type="CDD" id="cd14014">
    <property type="entry name" value="STKc_PknB_like"/>
    <property type="match status" value="1"/>
</dbReference>
<dbReference type="Gene3D" id="1.10.510.10">
    <property type="entry name" value="Transferase(Phosphotransferase) domain 1"/>
    <property type="match status" value="1"/>
</dbReference>